<protein>
    <recommendedName>
        <fullName evidence="4">Secreted protein</fullName>
    </recommendedName>
</protein>
<keyword evidence="3" id="KW-1185">Reference proteome</keyword>
<evidence type="ECO:0000313" key="2">
    <source>
        <dbReference type="EMBL" id="KAJ3844030.1"/>
    </source>
</evidence>
<proteinExistence type="predicted"/>
<dbReference type="Proteomes" id="UP001163846">
    <property type="component" value="Unassembled WGS sequence"/>
</dbReference>
<feature type="chain" id="PRO_5041203007" description="Secreted protein" evidence="1">
    <location>
        <begin position="23"/>
        <end position="124"/>
    </location>
</feature>
<keyword evidence="1" id="KW-0732">Signal</keyword>
<evidence type="ECO:0000256" key="1">
    <source>
        <dbReference type="SAM" id="SignalP"/>
    </source>
</evidence>
<evidence type="ECO:0008006" key="4">
    <source>
        <dbReference type="Google" id="ProtNLM"/>
    </source>
</evidence>
<dbReference type="EMBL" id="MU805962">
    <property type="protein sequence ID" value="KAJ3844030.1"/>
    <property type="molecule type" value="Genomic_DNA"/>
</dbReference>
<reference evidence="2" key="1">
    <citation type="submission" date="2022-08" db="EMBL/GenBank/DDBJ databases">
        <authorList>
            <consortium name="DOE Joint Genome Institute"/>
            <person name="Min B."/>
            <person name="Riley R."/>
            <person name="Sierra-Patev S."/>
            <person name="Naranjo-Ortiz M."/>
            <person name="Looney B."/>
            <person name="Konkel Z."/>
            <person name="Slot J.C."/>
            <person name="Sakamoto Y."/>
            <person name="Steenwyk J.L."/>
            <person name="Rokas A."/>
            <person name="Carro J."/>
            <person name="Camarero S."/>
            <person name="Ferreira P."/>
            <person name="Molpeceres G."/>
            <person name="Ruiz-Duenas F.J."/>
            <person name="Serrano A."/>
            <person name="Henrissat B."/>
            <person name="Drula E."/>
            <person name="Hughes K.W."/>
            <person name="Mata J.L."/>
            <person name="Ishikawa N.K."/>
            <person name="Vargas-Isla R."/>
            <person name="Ushijima S."/>
            <person name="Smith C.A."/>
            <person name="Ahrendt S."/>
            <person name="Andreopoulos W."/>
            <person name="He G."/>
            <person name="Labutti K."/>
            <person name="Lipzen A."/>
            <person name="Ng V."/>
            <person name="Sandor L."/>
            <person name="Barry K."/>
            <person name="Martinez A.T."/>
            <person name="Xiao Y."/>
            <person name="Gibbons J.G."/>
            <person name="Terashima K."/>
            <person name="Hibbett D.S."/>
            <person name="Grigoriev I.V."/>
        </authorList>
    </citation>
    <scope>NUCLEOTIDE SEQUENCE</scope>
    <source>
        <strain evidence="2">TFB9207</strain>
    </source>
</reference>
<gene>
    <name evidence="2" type="ORF">F5878DRAFT_656236</name>
</gene>
<evidence type="ECO:0000313" key="3">
    <source>
        <dbReference type="Proteomes" id="UP001163846"/>
    </source>
</evidence>
<comment type="caution">
    <text evidence="2">The sequence shown here is derived from an EMBL/GenBank/DDBJ whole genome shotgun (WGS) entry which is preliminary data.</text>
</comment>
<organism evidence="2 3">
    <name type="scientific">Lentinula raphanica</name>
    <dbReference type="NCBI Taxonomy" id="153919"/>
    <lineage>
        <taxon>Eukaryota</taxon>
        <taxon>Fungi</taxon>
        <taxon>Dikarya</taxon>
        <taxon>Basidiomycota</taxon>
        <taxon>Agaricomycotina</taxon>
        <taxon>Agaricomycetes</taxon>
        <taxon>Agaricomycetidae</taxon>
        <taxon>Agaricales</taxon>
        <taxon>Marasmiineae</taxon>
        <taxon>Omphalotaceae</taxon>
        <taxon>Lentinula</taxon>
    </lineage>
</organism>
<dbReference type="AlphaFoldDB" id="A0AA38PK03"/>
<sequence length="124" mass="13911">MSSYDHVLTFVAAFIRTLFCLANPQCFSNSKPAASSQSTPDDKMYCEEEHQFFTKSTADGTMHCSSHYFFINPPTRQRIVPPRISSSTHRRATALFALLESIAWVLWSEQTPLVQLSAGRFAGS</sequence>
<name>A0AA38PK03_9AGAR</name>
<feature type="signal peptide" evidence="1">
    <location>
        <begin position="1"/>
        <end position="22"/>
    </location>
</feature>
<accession>A0AA38PK03</accession>